<evidence type="ECO:0000256" key="1">
    <source>
        <dbReference type="SAM" id="MobiDB-lite"/>
    </source>
</evidence>
<organism evidence="3 4">
    <name type="scientific">Cyclocybe aegerita</name>
    <name type="common">Black poplar mushroom</name>
    <name type="synonym">Agrocybe aegerita</name>
    <dbReference type="NCBI Taxonomy" id="1973307"/>
    <lineage>
        <taxon>Eukaryota</taxon>
        <taxon>Fungi</taxon>
        <taxon>Dikarya</taxon>
        <taxon>Basidiomycota</taxon>
        <taxon>Agaricomycotina</taxon>
        <taxon>Agaricomycetes</taxon>
        <taxon>Agaricomycetidae</taxon>
        <taxon>Agaricales</taxon>
        <taxon>Agaricineae</taxon>
        <taxon>Bolbitiaceae</taxon>
        <taxon>Cyclocybe</taxon>
    </lineage>
</organism>
<evidence type="ECO:0000313" key="4">
    <source>
        <dbReference type="Proteomes" id="UP000467700"/>
    </source>
</evidence>
<comment type="caution">
    <text evidence="3">The sequence shown here is derived from an EMBL/GenBank/DDBJ whole genome shotgun (WGS) entry which is preliminary data.</text>
</comment>
<dbReference type="EMBL" id="CACVBS010000049">
    <property type="protein sequence ID" value="CAA7265467.1"/>
    <property type="molecule type" value="Genomic_DNA"/>
</dbReference>
<keyword evidence="2" id="KW-0732">Signal</keyword>
<feature type="signal peptide" evidence="2">
    <location>
        <begin position="1"/>
        <end position="20"/>
    </location>
</feature>
<dbReference type="AlphaFoldDB" id="A0A8S0WLQ6"/>
<gene>
    <name evidence="3" type="ORF">AAE3_LOCUS7723</name>
</gene>
<proteinExistence type="predicted"/>
<accession>A0A8S0WLQ6</accession>
<evidence type="ECO:0000313" key="3">
    <source>
        <dbReference type="EMBL" id="CAA7265467.1"/>
    </source>
</evidence>
<dbReference type="Pfam" id="PF01161">
    <property type="entry name" value="PBP"/>
    <property type="match status" value="1"/>
</dbReference>
<evidence type="ECO:0008006" key="5">
    <source>
        <dbReference type="Google" id="ProtNLM"/>
    </source>
</evidence>
<reference evidence="3 4" key="1">
    <citation type="submission" date="2020-01" db="EMBL/GenBank/DDBJ databases">
        <authorList>
            <person name="Gupta K D."/>
        </authorList>
    </citation>
    <scope>NUCLEOTIDE SEQUENCE [LARGE SCALE GENOMIC DNA]</scope>
</reference>
<dbReference type="Gene3D" id="3.90.280.10">
    <property type="entry name" value="PEBP-like"/>
    <property type="match status" value="1"/>
</dbReference>
<dbReference type="PANTHER" id="PTHR11362:SF82">
    <property type="entry name" value="PHOSPHATIDYLETHANOLAMINE-BINDING PROTEIN 4"/>
    <property type="match status" value="1"/>
</dbReference>
<dbReference type="PANTHER" id="PTHR11362">
    <property type="entry name" value="PHOSPHATIDYLETHANOLAMINE-BINDING PROTEIN"/>
    <property type="match status" value="1"/>
</dbReference>
<keyword evidence="4" id="KW-1185">Reference proteome</keyword>
<dbReference type="SUPFAM" id="SSF49777">
    <property type="entry name" value="PEBP-like"/>
    <property type="match status" value="1"/>
</dbReference>
<dbReference type="InterPro" id="IPR036610">
    <property type="entry name" value="PEBP-like_sf"/>
</dbReference>
<evidence type="ECO:0000256" key="2">
    <source>
        <dbReference type="SAM" id="SignalP"/>
    </source>
</evidence>
<feature type="region of interest" description="Disordered" evidence="1">
    <location>
        <begin position="209"/>
        <end position="235"/>
    </location>
</feature>
<dbReference type="InterPro" id="IPR008914">
    <property type="entry name" value="PEBP"/>
</dbReference>
<dbReference type="CDD" id="cd00866">
    <property type="entry name" value="PEBP_euk"/>
    <property type="match status" value="1"/>
</dbReference>
<dbReference type="Proteomes" id="UP000467700">
    <property type="component" value="Unassembled WGS sequence"/>
</dbReference>
<dbReference type="OrthoDB" id="2506647at2759"/>
<dbReference type="InterPro" id="IPR035810">
    <property type="entry name" value="PEBP_euk"/>
</dbReference>
<sequence>MRLSSALVSSILALAPLVLGQDASLDSVRQAFEAANIPQNLTVTFNPTVLLDVTLPQTSGDPITLSAGLQLPRNATAGPPTFSLRSNASVGTGPFVIASVDPDAPTPQDPIRASIRHFLGGSFVLSGTESGVLANSTPALTEYRGPNPPAGSDPHRYIFLIYAQPAGFDAQTAVTPDTAIANFNLSAFAESTGLGNPIGGTFMVVGPDAPAASNGTDGTDATNGTGTGNGTDTQTSGAARAAYNVVGALIGYLL</sequence>
<feature type="compositionally biased region" description="Low complexity" evidence="1">
    <location>
        <begin position="214"/>
        <end position="235"/>
    </location>
</feature>
<feature type="chain" id="PRO_5035845100" description="PEBP-like protein" evidence="2">
    <location>
        <begin position="21"/>
        <end position="254"/>
    </location>
</feature>
<name>A0A8S0WLQ6_CYCAE</name>
<protein>
    <recommendedName>
        <fullName evidence="5">PEBP-like protein</fullName>
    </recommendedName>
</protein>